<dbReference type="Gene3D" id="3.60.21.10">
    <property type="match status" value="1"/>
</dbReference>
<protein>
    <submittedName>
        <fullName evidence="2">Predicted phosphoesterase</fullName>
    </submittedName>
</protein>
<dbReference type="InterPro" id="IPR004843">
    <property type="entry name" value="Calcineurin-like_PHP"/>
</dbReference>
<dbReference type="AlphaFoldDB" id="A0A1M4V9D0"/>
<dbReference type="RefSeq" id="WP_072863823.1">
    <property type="nucleotide sequence ID" value="NZ_FQUI01000010.1"/>
</dbReference>
<dbReference type="OrthoDB" id="332939at2"/>
<dbReference type="Proteomes" id="UP000184334">
    <property type="component" value="Unassembled WGS sequence"/>
</dbReference>
<dbReference type="InterPro" id="IPR029052">
    <property type="entry name" value="Metallo-depent_PP-like"/>
</dbReference>
<dbReference type="SUPFAM" id="SSF56300">
    <property type="entry name" value="Metallo-dependent phosphatases"/>
    <property type="match status" value="1"/>
</dbReference>
<evidence type="ECO:0000313" key="3">
    <source>
        <dbReference type="Proteomes" id="UP000184334"/>
    </source>
</evidence>
<name>A0A1M4V9D0_MARH1</name>
<dbReference type="EMBL" id="FQUI01000010">
    <property type="protein sequence ID" value="SHE65554.1"/>
    <property type="molecule type" value="Genomic_DNA"/>
</dbReference>
<reference evidence="2" key="1">
    <citation type="submission" date="2016-11" db="EMBL/GenBank/DDBJ databases">
        <authorList>
            <person name="Varghese N."/>
            <person name="Submissions S."/>
        </authorList>
    </citation>
    <scope>NUCLEOTIDE SEQUENCE [LARGE SCALE GENOMIC DNA]</scope>
    <source>
        <strain evidence="2">DSM 16785</strain>
    </source>
</reference>
<gene>
    <name evidence="2" type="ORF">SAMN02745164_00873</name>
</gene>
<dbReference type="STRING" id="1122195.SAMN02745164_00873"/>
<organism evidence="2 3">
    <name type="scientific">Marinitoga hydrogenitolerans (strain DSM 16785 / JCM 12826 / AT1271)</name>
    <dbReference type="NCBI Taxonomy" id="1122195"/>
    <lineage>
        <taxon>Bacteria</taxon>
        <taxon>Thermotogati</taxon>
        <taxon>Thermotogota</taxon>
        <taxon>Thermotogae</taxon>
        <taxon>Petrotogales</taxon>
        <taxon>Petrotogaceae</taxon>
        <taxon>Marinitoga</taxon>
    </lineage>
</organism>
<evidence type="ECO:0000313" key="2">
    <source>
        <dbReference type="EMBL" id="SHE65554.1"/>
    </source>
</evidence>
<dbReference type="Pfam" id="PF00149">
    <property type="entry name" value="Metallophos"/>
    <property type="match status" value="1"/>
</dbReference>
<accession>A0A1M4V9D0</accession>
<keyword evidence="3" id="KW-1185">Reference proteome</keyword>
<proteinExistence type="predicted"/>
<dbReference type="GO" id="GO:0016787">
    <property type="term" value="F:hydrolase activity"/>
    <property type="evidence" value="ECO:0007669"/>
    <property type="project" value="InterPro"/>
</dbReference>
<sequence length="244" mass="28752">MMIEIVAVSDEERNYIPKKIKKCDILLGCGDLSPGYFDYLLNTLKPKISYMIYGNHDKKYFKNIFDVELNGYSNTYKGLAIIHNDIKNLKNVLNLKSNLFIVGFSGAFSYGKKPFHFSEKDVIPFKRKLQRSKTLKLIKNIDILITHSPPGLENMFEKEISSYHKGSKNMALIYKKYFPKIWFYGHIHPRYTDQKLNFKIHYKNKVSYLLNTVPYKYVKYDEEKKEILEIIGEEGIIPFKDIYI</sequence>
<feature type="domain" description="Calcineurin-like phosphoesterase" evidence="1">
    <location>
        <begin position="20"/>
        <end position="189"/>
    </location>
</feature>
<dbReference type="PANTHER" id="PTHR12905:SF0">
    <property type="entry name" value="CALCINEURIN-LIKE PHOSPHOESTERASE DOMAIN-CONTAINING PROTEIN"/>
    <property type="match status" value="1"/>
</dbReference>
<comment type="caution">
    <text evidence="2">The sequence shown here is derived from an EMBL/GenBank/DDBJ whole genome shotgun (WGS) entry which is preliminary data.</text>
</comment>
<evidence type="ECO:0000259" key="1">
    <source>
        <dbReference type="Pfam" id="PF00149"/>
    </source>
</evidence>
<dbReference type="PANTHER" id="PTHR12905">
    <property type="entry name" value="METALLOPHOSPHOESTERASE"/>
    <property type="match status" value="1"/>
</dbReference>
<dbReference type="InterPro" id="IPR051693">
    <property type="entry name" value="UPF0046_metallophosphoest"/>
</dbReference>